<feature type="compositionally biased region" description="Acidic residues" evidence="1">
    <location>
        <begin position="1195"/>
        <end position="1207"/>
    </location>
</feature>
<evidence type="ECO:0000256" key="1">
    <source>
        <dbReference type="SAM" id="MobiDB-lite"/>
    </source>
</evidence>
<sequence length="1293" mass="145477">MFGREGHRKDGFDDVRQLRRAGMLQQTLLPCTPQRNFSSIFIHLSKANFQPKCIIDIAMHNAARLRRRGAPITHDDIVKERNRRTLVKDYRDQRAQDAWEKWTSNRRTKWLHYHPDLLLASCPKRLLKKDGYCQELISKIRNVHRIPVYPAPTTPSELGNTVFDKLAAFIFTTFAIFFSLAVPTYLFLGPWAPESSLTLHQYIIAYSSFIATITAVHAVSFEYSDYETFTRFWLPTKQHSKKLPDDHQGDPSDKALESESTKADREVKDLVSLALQSNDPGLKNTRRIAEALQYAKVARKVQPLTTDKDEIPLAQVLAQSSLPGRDYRPLKQTKNVQKSEHRFHFADHNANAKTEAKDTSIAVPFTMLATDASKSDKDMVHQELARIYNTFPFEISKPGVPLKQLWVAQAFTNLFGHPLQLDRATVNHRVQYRGNVYYINADTGKHERLDFKVTATDSTMDAVSVPPIEPVNLFNAGSDSGSFKSITTRDPNQPLYIPAPASNSLNLGKKETTSRKSQRKAEDAVYWIASQTQGMIATKDRMKELLVQLKEQIGLAKGRTQQSGIYGGESALYNHHTVPAELSTRLHPTKRVARDLGMDHQALRLVIYSLNCSRVTPVMETLVQLYFNGDDLRKVWIEGAKSADLVNQDIASGVPPHSACDCDDLQTSKEMHVCEGCAKPTLCKTRTYDSLGRLVCVDCFKRDQLSRDNSRAPDETFVSSLSRISLWRNFRKECVTKGKDPQSTKYKTIYNNAWNNLKATLPGKGKKSNSSASSTKCLDVYTGKQVDVGQERGLVGNNPSRRRWIPSGITVDAVHGAGEPANAGLKHSGKNTVITTDAVQLAKGRFLPGVTHEIAKFLRNPQKTQELVKESLVKRINEMTLVLVKRPYIQNGLGSDEDKYAKIIAESVSGKAAPNEQGPWQDRAYRYVSTQVVPPYNPAKPKSSIWSQDVWQKSQACARSMEEYFGVTLYTLDDGTRWIGSSWSNPSDLDRNGVATFCDERLKRMRLRCNKKWKTKDTPLSLYREMIFQYCCSVTEKDDLQWLKQKYGDRLGLPLVLSLNNPLRLSVAHREHGFGMFTGWLDENAVSVDGRLAKDNLNNMLIESWYVNSAKMDMAEEFYPELDEILRSVNIKDKAIYDPEAAAGVPTANVQPAEDVPIVDDFAMATFENVMDDGDSLSPTESSGGVGEETRAPDDTAEEDEPMEPDTADASTAAQGQDEVSELDTMLANLYTMIFASPRLQDVLKTNAELQRLLGQLRSLADEEDTSGFHAYYGSCMEDWIDPVLEEEQQQQG</sequence>
<name>A0A8H6RGM2_9PEZI</name>
<evidence type="ECO:0000313" key="3">
    <source>
        <dbReference type="EMBL" id="KAF7190721.1"/>
    </source>
</evidence>
<feature type="transmembrane region" description="Helical" evidence="2">
    <location>
        <begin position="199"/>
        <end position="221"/>
    </location>
</feature>
<feature type="region of interest" description="Disordered" evidence="1">
    <location>
        <begin position="497"/>
        <end position="516"/>
    </location>
</feature>
<comment type="caution">
    <text evidence="3">The sequence shown here is derived from an EMBL/GenBank/DDBJ whole genome shotgun (WGS) entry which is preliminary data.</text>
</comment>
<feature type="transmembrane region" description="Helical" evidence="2">
    <location>
        <begin position="166"/>
        <end position="187"/>
    </location>
</feature>
<organism evidence="3 4">
    <name type="scientific">Pseudocercospora fuligena</name>
    <dbReference type="NCBI Taxonomy" id="685502"/>
    <lineage>
        <taxon>Eukaryota</taxon>
        <taxon>Fungi</taxon>
        <taxon>Dikarya</taxon>
        <taxon>Ascomycota</taxon>
        <taxon>Pezizomycotina</taxon>
        <taxon>Dothideomycetes</taxon>
        <taxon>Dothideomycetidae</taxon>
        <taxon>Mycosphaerellales</taxon>
        <taxon>Mycosphaerellaceae</taxon>
        <taxon>Pseudocercospora</taxon>
    </lineage>
</organism>
<keyword evidence="4" id="KW-1185">Reference proteome</keyword>
<gene>
    <name evidence="3" type="ORF">HII31_07880</name>
</gene>
<proteinExistence type="predicted"/>
<evidence type="ECO:0000313" key="4">
    <source>
        <dbReference type="Proteomes" id="UP000660729"/>
    </source>
</evidence>
<feature type="region of interest" description="Disordered" evidence="1">
    <location>
        <begin position="240"/>
        <end position="263"/>
    </location>
</feature>
<feature type="compositionally biased region" description="Basic and acidic residues" evidence="1">
    <location>
        <begin position="242"/>
        <end position="263"/>
    </location>
</feature>
<feature type="region of interest" description="Disordered" evidence="1">
    <location>
        <begin position="1170"/>
        <end position="1218"/>
    </location>
</feature>
<keyword evidence="2" id="KW-1133">Transmembrane helix</keyword>
<keyword evidence="2" id="KW-0472">Membrane</keyword>
<evidence type="ECO:0000256" key="2">
    <source>
        <dbReference type="SAM" id="Phobius"/>
    </source>
</evidence>
<accession>A0A8H6RGM2</accession>
<reference evidence="3" key="1">
    <citation type="submission" date="2020-04" db="EMBL/GenBank/DDBJ databases">
        <title>Draft genome resource of the tomato pathogen Pseudocercospora fuligena.</title>
        <authorList>
            <person name="Zaccaron A."/>
        </authorList>
    </citation>
    <scope>NUCLEOTIDE SEQUENCE</scope>
    <source>
        <strain evidence="3">PF001</strain>
    </source>
</reference>
<dbReference type="EMBL" id="JABCIY010000168">
    <property type="protein sequence ID" value="KAF7190721.1"/>
    <property type="molecule type" value="Genomic_DNA"/>
</dbReference>
<protein>
    <submittedName>
        <fullName evidence="3">Uncharacterized protein</fullName>
    </submittedName>
</protein>
<dbReference type="OrthoDB" id="3629596at2759"/>
<dbReference type="Proteomes" id="UP000660729">
    <property type="component" value="Unassembled WGS sequence"/>
</dbReference>
<keyword evidence="2" id="KW-0812">Transmembrane</keyword>